<dbReference type="InterPro" id="IPR002328">
    <property type="entry name" value="ADH_Zn_CS"/>
</dbReference>
<dbReference type="SUPFAM" id="SSF51735">
    <property type="entry name" value="NAD(P)-binding Rossmann-fold domains"/>
    <property type="match status" value="1"/>
</dbReference>
<accession>A0A4U0XUJ3</accession>
<sequence>MSATTDTFALTTFRYSSETKTFFKKTVGRSLGPREVLIQTTHAGICYTDVHAKEKGCGLGHEGVGFVLFIGRDVKSIQYCAEARGFAYGELDQGAFGDYAMWDETFVYRIPDGIESREAAPLMCAGASVYEALDAAGTKPSDRVGIVGMGGLGHMALIFADSMGYAVTVFSNSERKMADATLMGADEFWMLKRPGEYVNLNGATAQSSTPSPINVLLITSNEVPDLGPLLLFLARRATIVLMTIQLKPLLVPYMAFILPGHRIIVSTEASRKNHLAMLEFADRKGAAPLIEEFPMTEAGLKLAFAKLERGEMRYRGVLVAQEPEHGRKRQQVSSESEDGD</sequence>
<protein>
    <recommendedName>
        <fullName evidence="5">Alcohol dehydrogenase-like N-terminal domain-containing protein</fullName>
    </recommendedName>
</protein>
<feature type="region of interest" description="Disordered" evidence="4">
    <location>
        <begin position="319"/>
        <end position="340"/>
    </location>
</feature>
<keyword evidence="3" id="KW-0560">Oxidoreductase</keyword>
<dbReference type="PANTHER" id="PTHR42683">
    <property type="entry name" value="ALDEHYDE REDUCTASE"/>
    <property type="match status" value="1"/>
</dbReference>
<dbReference type="PROSITE" id="PS00059">
    <property type="entry name" value="ADH_ZINC"/>
    <property type="match status" value="1"/>
</dbReference>
<evidence type="ECO:0000256" key="4">
    <source>
        <dbReference type="SAM" id="MobiDB-lite"/>
    </source>
</evidence>
<dbReference type="Proteomes" id="UP000308768">
    <property type="component" value="Unassembled WGS sequence"/>
</dbReference>
<dbReference type="Pfam" id="PF08240">
    <property type="entry name" value="ADH_N"/>
    <property type="match status" value="1"/>
</dbReference>
<gene>
    <name evidence="6" type="ORF">B0A49_02802</name>
</gene>
<dbReference type="OrthoDB" id="1879366at2759"/>
<comment type="caution">
    <text evidence="6">The sequence shown here is derived from an EMBL/GenBank/DDBJ whole genome shotgun (WGS) entry which is preliminary data.</text>
</comment>
<evidence type="ECO:0000256" key="1">
    <source>
        <dbReference type="ARBA" id="ARBA00022723"/>
    </source>
</evidence>
<name>A0A4U0XUJ3_9PEZI</name>
<organism evidence="6 7">
    <name type="scientific">Cryomyces minteri</name>
    <dbReference type="NCBI Taxonomy" id="331657"/>
    <lineage>
        <taxon>Eukaryota</taxon>
        <taxon>Fungi</taxon>
        <taxon>Dikarya</taxon>
        <taxon>Ascomycota</taxon>
        <taxon>Pezizomycotina</taxon>
        <taxon>Dothideomycetes</taxon>
        <taxon>Dothideomycetes incertae sedis</taxon>
        <taxon>Cryomyces</taxon>
    </lineage>
</organism>
<proteinExistence type="predicted"/>
<evidence type="ECO:0000256" key="3">
    <source>
        <dbReference type="ARBA" id="ARBA00023002"/>
    </source>
</evidence>
<keyword evidence="2" id="KW-0862">Zinc</keyword>
<keyword evidence="1" id="KW-0479">Metal-binding</keyword>
<feature type="domain" description="Alcohol dehydrogenase-like N-terminal" evidence="5">
    <location>
        <begin position="32"/>
        <end position="111"/>
    </location>
</feature>
<evidence type="ECO:0000313" key="6">
    <source>
        <dbReference type="EMBL" id="TKA79163.1"/>
    </source>
</evidence>
<dbReference type="STRING" id="331657.A0A4U0XUJ3"/>
<dbReference type="GO" id="GO:0016616">
    <property type="term" value="F:oxidoreductase activity, acting on the CH-OH group of donors, NAD or NADP as acceptor"/>
    <property type="evidence" value="ECO:0007669"/>
    <property type="project" value="InterPro"/>
</dbReference>
<dbReference type="SUPFAM" id="SSF50129">
    <property type="entry name" value="GroES-like"/>
    <property type="match status" value="1"/>
</dbReference>
<dbReference type="Gene3D" id="3.90.180.10">
    <property type="entry name" value="Medium-chain alcohol dehydrogenases, catalytic domain"/>
    <property type="match status" value="2"/>
</dbReference>
<dbReference type="InterPro" id="IPR047109">
    <property type="entry name" value="CAD-like"/>
</dbReference>
<evidence type="ECO:0000259" key="5">
    <source>
        <dbReference type="Pfam" id="PF08240"/>
    </source>
</evidence>
<evidence type="ECO:0000313" key="7">
    <source>
        <dbReference type="Proteomes" id="UP000308768"/>
    </source>
</evidence>
<dbReference type="GO" id="GO:0008270">
    <property type="term" value="F:zinc ion binding"/>
    <property type="evidence" value="ECO:0007669"/>
    <property type="project" value="InterPro"/>
</dbReference>
<dbReference type="AlphaFoldDB" id="A0A4U0XUJ3"/>
<evidence type="ECO:0000256" key="2">
    <source>
        <dbReference type="ARBA" id="ARBA00022833"/>
    </source>
</evidence>
<reference evidence="6 7" key="1">
    <citation type="submission" date="2017-03" db="EMBL/GenBank/DDBJ databases">
        <title>Genomes of endolithic fungi from Antarctica.</title>
        <authorList>
            <person name="Coleine C."/>
            <person name="Masonjones S."/>
            <person name="Stajich J.E."/>
        </authorList>
    </citation>
    <scope>NUCLEOTIDE SEQUENCE [LARGE SCALE GENOMIC DNA]</scope>
    <source>
        <strain evidence="6 7">CCFEE 5187</strain>
    </source>
</reference>
<dbReference type="InterPro" id="IPR036291">
    <property type="entry name" value="NAD(P)-bd_dom_sf"/>
</dbReference>
<dbReference type="InterPro" id="IPR011032">
    <property type="entry name" value="GroES-like_sf"/>
</dbReference>
<dbReference type="InterPro" id="IPR013154">
    <property type="entry name" value="ADH-like_N"/>
</dbReference>
<keyword evidence="7" id="KW-1185">Reference proteome</keyword>
<dbReference type="Gene3D" id="3.40.50.720">
    <property type="entry name" value="NAD(P)-binding Rossmann-like Domain"/>
    <property type="match status" value="1"/>
</dbReference>
<dbReference type="EMBL" id="NAJN01000111">
    <property type="protein sequence ID" value="TKA79163.1"/>
    <property type="molecule type" value="Genomic_DNA"/>
</dbReference>